<evidence type="ECO:0000256" key="3">
    <source>
        <dbReference type="ARBA" id="ARBA00022448"/>
    </source>
</evidence>
<sequence>MAMSSELGAAIEDENLHFSLRDAASFRQPGQISAVQKMISACLGSLVTSFAVTPFDVVRIRIQQQEIMQTDRNCCKAPSVAPASAARSVTSTPPGVFWINKPYCESSKTCPKITSTFQGMVVISRNEGLSVLWRGLSLTLLMAIPSNIIYFTGYEYIKDISPLRDHPLNYLLCGMFARTMSATVVSPIELLKTRLQSIPSDSHGNNPRSKLISSLLKDSAAAFKKNGYGSMFTGLQITLWRDVPFLGIYWLCYEFFKERFSASLGVDFDNNHVKQDDWKVFATSFVSGSLSGVISAFFTNPFDVGKTRLQIATQKEPKTKASMFQFLSHIYKIEGAGALYSGFAPRVMKIAPLCAIMISSYEIGKKIFKDNL</sequence>
<dbReference type="GO" id="GO:0031921">
    <property type="term" value="P:pyridoxal phosphate transport"/>
    <property type="evidence" value="ECO:0007669"/>
    <property type="project" value="EnsemblFungi"/>
</dbReference>
<dbReference type="PROSITE" id="PS50920">
    <property type="entry name" value="SOLCAR"/>
    <property type="match status" value="3"/>
</dbReference>
<dbReference type="EMBL" id="LXTC01000001">
    <property type="protein sequence ID" value="OBA24036.1"/>
    <property type="molecule type" value="Genomic_DNA"/>
</dbReference>
<evidence type="ECO:0000256" key="1">
    <source>
        <dbReference type="ARBA" id="ARBA00004448"/>
    </source>
</evidence>
<gene>
    <name evidence="12" type="ORF">METBIDRAFT_34961</name>
</gene>
<keyword evidence="8" id="KW-0496">Mitochondrion</keyword>
<dbReference type="InterPro" id="IPR018108">
    <property type="entry name" value="MCP_transmembrane"/>
</dbReference>
<evidence type="ECO:0000313" key="12">
    <source>
        <dbReference type="EMBL" id="OBA24036.1"/>
    </source>
</evidence>
<name>A0A1A0HJ60_9ASCO</name>
<accession>A0A1A0HJ60</accession>
<reference evidence="12 13" key="1">
    <citation type="submission" date="2016-05" db="EMBL/GenBank/DDBJ databases">
        <title>Comparative genomics of biotechnologically important yeasts.</title>
        <authorList>
            <consortium name="DOE Joint Genome Institute"/>
            <person name="Riley R."/>
            <person name="Haridas S."/>
            <person name="Wolfe K.H."/>
            <person name="Lopes M.R."/>
            <person name="Hittinger C.T."/>
            <person name="Goker M."/>
            <person name="Salamov A."/>
            <person name="Wisecaver J."/>
            <person name="Long T.M."/>
            <person name="Aerts A.L."/>
            <person name="Barry K."/>
            <person name="Choi C."/>
            <person name="Clum A."/>
            <person name="Coughlan A.Y."/>
            <person name="Deshpande S."/>
            <person name="Douglass A.P."/>
            <person name="Hanson S.J."/>
            <person name="Klenk H.-P."/>
            <person name="LaButti K."/>
            <person name="Lapidus A."/>
            <person name="Lindquist E."/>
            <person name="Lipzen A."/>
            <person name="Meier-kolthoff J.P."/>
            <person name="Ohm R.A."/>
            <person name="Otillar R.P."/>
            <person name="Pangilinan J."/>
            <person name="Peng Y."/>
            <person name="Rokas A."/>
            <person name="Rosa C.A."/>
            <person name="Scheuner C."/>
            <person name="Sibirny A.A."/>
            <person name="Slot J.C."/>
            <person name="Stielow J.B."/>
            <person name="Sun H."/>
            <person name="Kurtzman C.P."/>
            <person name="Blackwell M."/>
            <person name="Grigoriev I.V."/>
            <person name="Jeffries T.W."/>
        </authorList>
    </citation>
    <scope>NUCLEOTIDE SEQUENCE [LARGE SCALE GENOMIC DNA]</scope>
    <source>
        <strain evidence="12 13">NRRL YB-4993</strain>
    </source>
</reference>
<keyword evidence="7" id="KW-1133">Transmembrane helix</keyword>
<dbReference type="GO" id="GO:0006879">
    <property type="term" value="P:intracellular iron ion homeostasis"/>
    <property type="evidence" value="ECO:0007669"/>
    <property type="project" value="EnsemblFungi"/>
</dbReference>
<evidence type="ECO:0000256" key="7">
    <source>
        <dbReference type="ARBA" id="ARBA00022989"/>
    </source>
</evidence>
<dbReference type="GO" id="GO:0005743">
    <property type="term" value="C:mitochondrial inner membrane"/>
    <property type="evidence" value="ECO:0007669"/>
    <property type="project" value="UniProtKB-SubCell"/>
</dbReference>
<dbReference type="PANTHER" id="PTHR45760:SF2">
    <property type="entry name" value="FI19922P1-RELATED"/>
    <property type="match status" value="1"/>
</dbReference>
<evidence type="ECO:0000256" key="10">
    <source>
        <dbReference type="PROSITE-ProRule" id="PRU00282"/>
    </source>
</evidence>
<evidence type="ECO:0000256" key="5">
    <source>
        <dbReference type="ARBA" id="ARBA00022737"/>
    </source>
</evidence>
<keyword evidence="5" id="KW-0677">Repeat</keyword>
<dbReference type="STRING" id="869754.A0A1A0HJ60"/>
<evidence type="ECO:0000256" key="9">
    <source>
        <dbReference type="ARBA" id="ARBA00023136"/>
    </source>
</evidence>
<evidence type="ECO:0000256" key="4">
    <source>
        <dbReference type="ARBA" id="ARBA00022692"/>
    </source>
</evidence>
<organism evidence="12 13">
    <name type="scientific">Metschnikowia bicuspidata var. bicuspidata NRRL YB-4993</name>
    <dbReference type="NCBI Taxonomy" id="869754"/>
    <lineage>
        <taxon>Eukaryota</taxon>
        <taxon>Fungi</taxon>
        <taxon>Dikarya</taxon>
        <taxon>Ascomycota</taxon>
        <taxon>Saccharomycotina</taxon>
        <taxon>Pichiomycetes</taxon>
        <taxon>Metschnikowiaceae</taxon>
        <taxon>Metschnikowia</taxon>
    </lineage>
</organism>
<dbReference type="Proteomes" id="UP000092555">
    <property type="component" value="Unassembled WGS sequence"/>
</dbReference>
<comment type="similarity">
    <text evidence="2 11">Belongs to the mitochondrial carrier (TC 2.A.29) family.</text>
</comment>
<dbReference type="GeneID" id="30029523"/>
<dbReference type="Pfam" id="PF00153">
    <property type="entry name" value="Mito_carr"/>
    <property type="match status" value="4"/>
</dbReference>
<dbReference type="AlphaFoldDB" id="A0A1A0HJ60"/>
<evidence type="ECO:0000256" key="8">
    <source>
        <dbReference type="ARBA" id="ARBA00023128"/>
    </source>
</evidence>
<dbReference type="OrthoDB" id="1747031at2759"/>
<keyword evidence="3 11" id="KW-0813">Transport</keyword>
<dbReference type="RefSeq" id="XP_018714517.1">
    <property type="nucleotide sequence ID" value="XM_018856547.1"/>
</dbReference>
<evidence type="ECO:0000256" key="11">
    <source>
        <dbReference type="RuleBase" id="RU000488"/>
    </source>
</evidence>
<feature type="repeat" description="Solcar" evidence="10">
    <location>
        <begin position="165"/>
        <end position="259"/>
    </location>
</feature>
<comment type="subcellular location">
    <subcellularLocation>
        <location evidence="1">Mitochondrion inner membrane</location>
        <topology evidence="1">Multi-pass membrane protein</topology>
    </subcellularLocation>
</comment>
<feature type="repeat" description="Solcar" evidence="10">
    <location>
        <begin position="32"/>
        <end position="160"/>
    </location>
</feature>
<evidence type="ECO:0000313" key="13">
    <source>
        <dbReference type="Proteomes" id="UP000092555"/>
    </source>
</evidence>
<comment type="caution">
    <text evidence="12">The sequence shown here is derived from an EMBL/GenBank/DDBJ whole genome shotgun (WGS) entry which is preliminary data.</text>
</comment>
<evidence type="ECO:0000256" key="6">
    <source>
        <dbReference type="ARBA" id="ARBA00022792"/>
    </source>
</evidence>
<proteinExistence type="inferred from homology"/>
<dbReference type="InterPro" id="IPR045315">
    <property type="entry name" value="Mtm1-like"/>
</dbReference>
<dbReference type="InterPro" id="IPR023395">
    <property type="entry name" value="MCP_dom_sf"/>
</dbReference>
<keyword evidence="6" id="KW-0999">Mitochondrion inner membrane</keyword>
<protein>
    <submittedName>
        <fullName evidence="12">Mitochondrial carrier</fullName>
    </submittedName>
</protein>
<dbReference type="SUPFAM" id="SSF103506">
    <property type="entry name" value="Mitochondrial carrier"/>
    <property type="match status" value="1"/>
</dbReference>
<feature type="repeat" description="Solcar" evidence="10">
    <location>
        <begin position="279"/>
        <end position="367"/>
    </location>
</feature>
<keyword evidence="9 10" id="KW-0472">Membrane</keyword>
<evidence type="ECO:0000256" key="2">
    <source>
        <dbReference type="ARBA" id="ARBA00006375"/>
    </source>
</evidence>
<keyword evidence="4 10" id="KW-0812">Transmembrane</keyword>
<dbReference type="PANTHER" id="PTHR45760">
    <property type="entry name" value="FI19922P1-RELATED"/>
    <property type="match status" value="1"/>
</dbReference>
<keyword evidence="13" id="KW-1185">Reference proteome</keyword>
<dbReference type="GO" id="GO:1990542">
    <property type="term" value="P:mitochondrial transmembrane transport"/>
    <property type="evidence" value="ECO:0007669"/>
    <property type="project" value="InterPro"/>
</dbReference>
<dbReference type="GO" id="GO:0030170">
    <property type="term" value="F:pyridoxal phosphate binding"/>
    <property type="evidence" value="ECO:0007669"/>
    <property type="project" value="EnsemblFungi"/>
</dbReference>
<dbReference type="Gene3D" id="1.50.40.10">
    <property type="entry name" value="Mitochondrial carrier domain"/>
    <property type="match status" value="1"/>
</dbReference>